<dbReference type="Pfam" id="PF09779">
    <property type="entry name" value="Ima1_N"/>
    <property type="match status" value="1"/>
</dbReference>
<dbReference type="PANTHER" id="PTHR28538:SF1">
    <property type="entry name" value="INTEGRAL INNER NUCLEAR MEMBRANE PROTEIN IMA1"/>
    <property type="match status" value="1"/>
</dbReference>
<comment type="caution">
    <text evidence="9">The sequence shown here is derived from an EMBL/GenBank/DDBJ whole genome shotgun (WGS) entry which is preliminary data.</text>
</comment>
<feature type="transmembrane region" description="Helical" evidence="7">
    <location>
        <begin position="220"/>
        <end position="250"/>
    </location>
</feature>
<dbReference type="EMBL" id="PEDP01000991">
    <property type="protein sequence ID" value="POS84483.1"/>
    <property type="molecule type" value="Genomic_DNA"/>
</dbReference>
<evidence type="ECO:0000256" key="7">
    <source>
        <dbReference type="SAM" id="Phobius"/>
    </source>
</evidence>
<feature type="transmembrane region" description="Helical" evidence="7">
    <location>
        <begin position="188"/>
        <end position="208"/>
    </location>
</feature>
<dbReference type="GO" id="GO:0005637">
    <property type="term" value="C:nuclear inner membrane"/>
    <property type="evidence" value="ECO:0007669"/>
    <property type="project" value="UniProtKB-SubCell"/>
</dbReference>
<dbReference type="GO" id="GO:0044732">
    <property type="term" value="C:mitotic spindle pole body"/>
    <property type="evidence" value="ECO:0007669"/>
    <property type="project" value="TreeGrafter"/>
</dbReference>
<comment type="subcellular location">
    <subcellularLocation>
        <location evidence="1">Nucleus inner membrane</location>
        <topology evidence="1">Multi-pass membrane protein</topology>
    </subcellularLocation>
</comment>
<evidence type="ECO:0000256" key="5">
    <source>
        <dbReference type="ARBA" id="ARBA00023242"/>
    </source>
</evidence>
<dbReference type="GO" id="GO:0034992">
    <property type="term" value="C:microtubule organizing center attachment site"/>
    <property type="evidence" value="ECO:0007669"/>
    <property type="project" value="TreeGrafter"/>
</dbReference>
<dbReference type="STRING" id="225359.A0A2S4PR33"/>
<feature type="transmembrane region" description="Helical" evidence="7">
    <location>
        <begin position="301"/>
        <end position="318"/>
    </location>
</feature>
<dbReference type="InterPro" id="IPR042321">
    <property type="entry name" value="Ima1"/>
</dbReference>
<sequence length="645" mass="72752">MVPHSRRKKLYCHYCGCNSELKFDGTFFQWECSYCDARNYLDENGDITDPPVASDNPAPAPIRYATTYQSESASSLPDSDIFCALCLKNQHLYTSSLAQYHVDINNNQLEQNNNNSDYHKFRQDLEKRYPQVCEKCEPAVLLRMKAAGKTAKADHLRFLMDKTRSGQLTKPKSSLFTIQNLGRTLWNIGFYGQIIWSLANITGSVIYISSKTNDSILDLIVVYLRLVLAISASRTLAVRALLCTIFSVWWCPKTKIHKKDFTTHITGIKSWYLLQVITICLRTLFYYIMTIEPFSLNPLSSATIGAHILMLVMTILIATRANGSLKVNVVPLWSSDSQKVTLRPQTKSALDQDSESLRDILNEIGSNSRLPQTRTATSSSLTSQTTKDPFISNLSPKLSHSQLFSTRAGHQTSTLSSFGRKTEDQMSLSAFKNISEMPTRTTPSLLQMSEDEARSYLRTGEVPNSQTYEEMDWQSTQSSHRAFNPRPKTNIQQFNHIPVSNKPSPFWYRVPAAPTTPAQRLRNPPNQPNLQIPQEITKQNFFKNMIRSGKDDPGLKSADKFQNNSAKHNLELSQQKFFPPETTGEAENMLASLLTEVTLDNTHESLRNTSSIFGNLSLTLSILIAVVAPAFGAFFLYTYISAIYN</sequence>
<feature type="transmembrane region" description="Helical" evidence="7">
    <location>
        <begin position="616"/>
        <end position="640"/>
    </location>
</feature>
<keyword evidence="5" id="KW-0539">Nucleus</keyword>
<evidence type="ECO:0000256" key="3">
    <source>
        <dbReference type="ARBA" id="ARBA00022989"/>
    </source>
</evidence>
<keyword evidence="3 7" id="KW-1133">Transmembrane helix</keyword>
<reference evidence="9 10" key="1">
    <citation type="submission" date="2017-10" db="EMBL/GenBank/DDBJ databases">
        <title>Development of genomic resources for the powdery mildew, Erysiphe pulchra.</title>
        <authorList>
            <person name="Wadl P.A."/>
            <person name="Mack B.M."/>
            <person name="Moore G."/>
            <person name="Beltz S.B."/>
        </authorList>
    </citation>
    <scope>NUCLEOTIDE SEQUENCE [LARGE SCALE GENOMIC DNA]</scope>
    <source>
        <strain evidence="9">Cflorida</strain>
    </source>
</reference>
<evidence type="ECO:0000256" key="2">
    <source>
        <dbReference type="ARBA" id="ARBA00022692"/>
    </source>
</evidence>
<keyword evidence="10" id="KW-1185">Reference proteome</keyword>
<gene>
    <name evidence="9" type="ORF">EPUL_004267</name>
</gene>
<evidence type="ECO:0000256" key="1">
    <source>
        <dbReference type="ARBA" id="ARBA00004473"/>
    </source>
</evidence>
<dbReference type="GO" id="GO:0034506">
    <property type="term" value="C:chromosome, centromeric core domain"/>
    <property type="evidence" value="ECO:0007669"/>
    <property type="project" value="TreeGrafter"/>
</dbReference>
<dbReference type="GO" id="GO:0071765">
    <property type="term" value="P:nuclear inner membrane organization"/>
    <property type="evidence" value="ECO:0007669"/>
    <property type="project" value="InterPro"/>
</dbReference>
<feature type="transmembrane region" description="Helical" evidence="7">
    <location>
        <begin position="271"/>
        <end position="289"/>
    </location>
</feature>
<dbReference type="PANTHER" id="PTHR28538">
    <property type="entry name" value="INTEGRAL INNER NUCLEAR MEMBRANE PROTEIN IMA1"/>
    <property type="match status" value="1"/>
</dbReference>
<evidence type="ECO:0000313" key="9">
    <source>
        <dbReference type="EMBL" id="POS84483.1"/>
    </source>
</evidence>
<protein>
    <recommendedName>
        <fullName evidence="8">Ima1 N-terminal domain-containing protein</fullName>
    </recommendedName>
</protein>
<keyword evidence="4 7" id="KW-0472">Membrane</keyword>
<accession>A0A2S4PR33</accession>
<organism evidence="9 10">
    <name type="scientific">Erysiphe pulchra</name>
    <dbReference type="NCBI Taxonomy" id="225359"/>
    <lineage>
        <taxon>Eukaryota</taxon>
        <taxon>Fungi</taxon>
        <taxon>Dikarya</taxon>
        <taxon>Ascomycota</taxon>
        <taxon>Pezizomycotina</taxon>
        <taxon>Leotiomycetes</taxon>
        <taxon>Erysiphales</taxon>
        <taxon>Erysiphaceae</taxon>
        <taxon>Erysiphe</taxon>
    </lineage>
</organism>
<name>A0A2S4PR33_9PEZI</name>
<evidence type="ECO:0000259" key="8">
    <source>
        <dbReference type="Pfam" id="PF09779"/>
    </source>
</evidence>
<dbReference type="AlphaFoldDB" id="A0A2S4PR33"/>
<feature type="region of interest" description="Disordered" evidence="6">
    <location>
        <begin position="368"/>
        <end position="392"/>
    </location>
</feature>
<feature type="compositionally biased region" description="Low complexity" evidence="6">
    <location>
        <begin position="373"/>
        <end position="386"/>
    </location>
</feature>
<proteinExistence type="predicted"/>
<keyword evidence="2 7" id="KW-0812">Transmembrane</keyword>
<feature type="domain" description="Ima1 N-terminal" evidence="8">
    <location>
        <begin position="11"/>
        <end position="140"/>
    </location>
</feature>
<dbReference type="OrthoDB" id="5966927at2759"/>
<evidence type="ECO:0000256" key="4">
    <source>
        <dbReference type="ARBA" id="ARBA00023136"/>
    </source>
</evidence>
<evidence type="ECO:0000313" key="10">
    <source>
        <dbReference type="Proteomes" id="UP000237438"/>
    </source>
</evidence>
<dbReference type="InterPro" id="IPR018617">
    <property type="entry name" value="Ima1_N"/>
</dbReference>
<dbReference type="Proteomes" id="UP000237438">
    <property type="component" value="Unassembled WGS sequence"/>
</dbReference>
<evidence type="ECO:0000256" key="6">
    <source>
        <dbReference type="SAM" id="MobiDB-lite"/>
    </source>
</evidence>